<dbReference type="EC" id="6.3.5.9" evidence="9"/>
<dbReference type="PROSITE" id="PS51274">
    <property type="entry name" value="GATASE_COBBQ"/>
    <property type="match status" value="1"/>
</dbReference>
<feature type="site" description="Increases nucleophilicity of active site Cys" evidence="9">
    <location>
        <position position="408"/>
    </location>
</feature>
<comment type="similarity">
    <text evidence="2">Belongs to the CobB/CobQ family. CobQ subfamily.</text>
</comment>
<dbReference type="OrthoDB" id="9764035at2"/>
<dbReference type="Gene3D" id="3.40.50.300">
    <property type="entry name" value="P-loop containing nucleotide triphosphate hydrolases"/>
    <property type="match status" value="1"/>
</dbReference>
<comment type="catalytic activity">
    <reaction evidence="9">
        <text>hydrogenobyrinate + 2 L-glutamine + 2 ATP + 2 H2O = hydrogenobyrinate a,c-diamide + 2 L-glutamate + 2 ADP + 2 phosphate + 2 H(+)</text>
        <dbReference type="Rhea" id="RHEA:12544"/>
        <dbReference type="ChEBI" id="CHEBI:15377"/>
        <dbReference type="ChEBI" id="CHEBI:15378"/>
        <dbReference type="ChEBI" id="CHEBI:29985"/>
        <dbReference type="ChEBI" id="CHEBI:30616"/>
        <dbReference type="ChEBI" id="CHEBI:43474"/>
        <dbReference type="ChEBI" id="CHEBI:58359"/>
        <dbReference type="ChEBI" id="CHEBI:77873"/>
        <dbReference type="ChEBI" id="CHEBI:77874"/>
        <dbReference type="ChEBI" id="CHEBI:456216"/>
        <dbReference type="EC" id="6.3.5.9"/>
    </reaction>
</comment>
<dbReference type="GO" id="GO:0042242">
    <property type="term" value="F:cobyrinic acid a,c-diamide synthase activity"/>
    <property type="evidence" value="ECO:0007669"/>
    <property type="project" value="InterPro"/>
</dbReference>
<dbReference type="InterPro" id="IPR002586">
    <property type="entry name" value="CobQ/CobB/MinD/ParA_Nub-bd_dom"/>
</dbReference>
<proteinExistence type="inferred from homology"/>
<keyword evidence="6 9" id="KW-0067">ATP-binding</keyword>
<gene>
    <name evidence="9" type="primary">cobB</name>
    <name evidence="12" type="ORF">SAMN04488526_1545</name>
</gene>
<dbReference type="SUPFAM" id="SSF52540">
    <property type="entry name" value="P-loop containing nucleoside triphosphate hydrolases"/>
    <property type="match status" value="1"/>
</dbReference>
<evidence type="ECO:0000256" key="1">
    <source>
        <dbReference type="ARBA" id="ARBA00001946"/>
    </source>
</evidence>
<evidence type="ECO:0000256" key="8">
    <source>
        <dbReference type="ARBA" id="ARBA00022962"/>
    </source>
</evidence>
<feature type="domain" description="CobQ/CobB/MinD/ParA nucleotide binding" evidence="10">
    <location>
        <begin position="5"/>
        <end position="180"/>
    </location>
</feature>
<dbReference type="PANTHER" id="PTHR43873">
    <property type="entry name" value="COBYRINATE A,C-DIAMIDE SYNTHASE"/>
    <property type="match status" value="1"/>
</dbReference>
<dbReference type="Pfam" id="PF01656">
    <property type="entry name" value="CbiA"/>
    <property type="match status" value="1"/>
</dbReference>
<evidence type="ECO:0000256" key="3">
    <source>
        <dbReference type="ARBA" id="ARBA00022573"/>
    </source>
</evidence>
<reference evidence="12 13" key="1">
    <citation type="submission" date="2016-10" db="EMBL/GenBank/DDBJ databases">
        <authorList>
            <person name="de Groot N.N."/>
        </authorList>
    </citation>
    <scope>NUCLEOTIDE SEQUENCE [LARGE SCALE GENOMIC DNA]</scope>
    <source>
        <strain evidence="12 13">DSM 14858</strain>
    </source>
</reference>
<organism evidence="12 13">
    <name type="scientific">Jannaschia helgolandensis</name>
    <dbReference type="NCBI Taxonomy" id="188906"/>
    <lineage>
        <taxon>Bacteria</taxon>
        <taxon>Pseudomonadati</taxon>
        <taxon>Pseudomonadota</taxon>
        <taxon>Alphaproteobacteria</taxon>
        <taxon>Rhodobacterales</taxon>
        <taxon>Roseobacteraceae</taxon>
        <taxon>Jannaschia</taxon>
    </lineage>
</organism>
<dbReference type="InterPro" id="IPR029062">
    <property type="entry name" value="Class_I_gatase-like"/>
</dbReference>
<evidence type="ECO:0000256" key="2">
    <source>
        <dbReference type="ARBA" id="ARBA00006205"/>
    </source>
</evidence>
<dbReference type="HAMAP" id="MF_00027">
    <property type="entry name" value="CobB_CbiA"/>
    <property type="match status" value="1"/>
</dbReference>
<dbReference type="GO" id="GO:0005524">
    <property type="term" value="F:ATP binding"/>
    <property type="evidence" value="ECO:0007669"/>
    <property type="project" value="UniProtKB-UniRule"/>
</dbReference>
<dbReference type="UniPathway" id="UPA00148">
    <property type="reaction ID" value="UER00220"/>
</dbReference>
<dbReference type="GO" id="GO:0043802">
    <property type="term" value="F:hydrogenobyrinic acid a,c-diamide synthase (glutamine-hydrolysing) activity"/>
    <property type="evidence" value="ECO:0007669"/>
    <property type="project" value="UniProtKB-UniRule"/>
</dbReference>
<keyword evidence="13" id="KW-1185">Reference proteome</keyword>
<evidence type="ECO:0000259" key="11">
    <source>
        <dbReference type="Pfam" id="PF07685"/>
    </source>
</evidence>
<keyword evidence="8 9" id="KW-0315">Glutamine amidotransferase</keyword>
<dbReference type="CDD" id="cd05388">
    <property type="entry name" value="CobB_N"/>
    <property type="match status" value="1"/>
</dbReference>
<evidence type="ECO:0000313" key="12">
    <source>
        <dbReference type="EMBL" id="SEK91593.1"/>
    </source>
</evidence>
<dbReference type="InterPro" id="IPR004484">
    <property type="entry name" value="CbiA/CobB_synth"/>
</dbReference>
<comment type="pathway">
    <text evidence="9">Cofactor biosynthesis; adenosylcobalamin biosynthesis; cob(II)yrinate a,c-diamide from precorrin-2 (aerobic route): step 9/10.</text>
</comment>
<accession>A0A1H7KXN8</accession>
<dbReference type="AlphaFoldDB" id="A0A1H7KXN8"/>
<comment type="function">
    <text evidence="9">Catalyzes the ATP-dependent amidation of the two carboxylate groups at positions a and c of hydrogenobyrinate, using either L-glutamine or ammonia as the nitrogen source.</text>
</comment>
<evidence type="ECO:0000256" key="5">
    <source>
        <dbReference type="ARBA" id="ARBA00022741"/>
    </source>
</evidence>
<keyword evidence="5 9" id="KW-0547">Nucleotide-binding</keyword>
<dbReference type="NCBIfam" id="NF002204">
    <property type="entry name" value="PRK01077.1"/>
    <property type="match status" value="1"/>
</dbReference>
<dbReference type="InterPro" id="IPR011698">
    <property type="entry name" value="GATase_3"/>
</dbReference>
<dbReference type="STRING" id="188906.SAMN04488526_1545"/>
<keyword evidence="7 9" id="KW-0460">Magnesium</keyword>
<dbReference type="Pfam" id="PF07685">
    <property type="entry name" value="GATase_3"/>
    <property type="match status" value="1"/>
</dbReference>
<comment type="domain">
    <text evidence="9">Comprises of two domains. The C-terminal domain contains the binding site for glutamine and catalyzes the hydrolysis of this substrate to glutamate and ammonia. The N-terminal domain is anticipated to bind ATP and hydrogenobyrinate and catalyzes the ultimate synthesis of the diamide product. The ammonia produced via the glutaminase domain is probably translocated to the adjacent domain via a molecular tunnel, where it reacts with an activated intermediate.</text>
</comment>
<evidence type="ECO:0000259" key="10">
    <source>
        <dbReference type="Pfam" id="PF01656"/>
    </source>
</evidence>
<feature type="domain" description="CobB/CobQ-like glutamine amidotransferase" evidence="11">
    <location>
        <begin position="233"/>
        <end position="411"/>
    </location>
</feature>
<dbReference type="SUPFAM" id="SSF52317">
    <property type="entry name" value="Class I glutamine amidotransferase-like"/>
    <property type="match status" value="1"/>
</dbReference>
<evidence type="ECO:0000256" key="9">
    <source>
        <dbReference type="HAMAP-Rule" id="MF_00027"/>
    </source>
</evidence>
<comment type="miscellaneous">
    <text evidence="9">The a and c carboxylates of hydrogenobyrinate are activated for nucleophilic attack via formation of a phosphorylated intermediate by ATP. CobB catalyzes first the amidation of the c-carboxylate, and then that of the a-carboxylate.</text>
</comment>
<keyword evidence="3 9" id="KW-0169">Cobalamin biosynthesis</keyword>
<name>A0A1H7KXN8_9RHOB</name>
<dbReference type="Proteomes" id="UP000199283">
    <property type="component" value="Unassembled WGS sequence"/>
</dbReference>
<evidence type="ECO:0000256" key="6">
    <source>
        <dbReference type="ARBA" id="ARBA00022840"/>
    </source>
</evidence>
<dbReference type="GO" id="GO:0009236">
    <property type="term" value="P:cobalamin biosynthetic process"/>
    <property type="evidence" value="ECO:0007669"/>
    <property type="project" value="UniProtKB-UniRule"/>
</dbReference>
<sequence length="415" mass="43194">MPGLILAAPASGSGKTTVTLGLLRALRDRGIAVRGAKSGPDYIDPRFHEAASGASCPNLDAWAMDPAMIAGLAATPDLLLIEGAMGLFDGAPPDGRGAVADLARQLHLPVVLIVDAARMAQSIAPLVAGFADHDPEVNVAAVILNRIGSPRHEAMLRAACPLPVLGAVPRDAALATPSRHLGLVQAGEHPALETFLTQAARIMADRIDLDALIGLAAPLKGADCSPLPPPAQRIAVARDAAFAFVYPHLLSGWQAAGAEIATFSPLADDPAPDADLVYLPGGYPELHAGRLAANTTFLASLRDREVYGECGGYMVMGETLTDAAGQHHAMAGLLRLQTSFADRRLHLGYRRLQANHGPFAGNWRGHEFHYATTLRAEGDALFTAQDAEGTALPAAGLRAGRASGSFAHLIAPAQV</sequence>
<feature type="active site" description="Nucleophile" evidence="9">
    <location>
        <position position="310"/>
    </location>
</feature>
<dbReference type="PANTHER" id="PTHR43873:SF1">
    <property type="entry name" value="COBYRINATE A,C-DIAMIDE SYNTHASE"/>
    <property type="match status" value="1"/>
</dbReference>
<dbReference type="NCBIfam" id="TIGR00379">
    <property type="entry name" value="cobB"/>
    <property type="match status" value="1"/>
</dbReference>
<evidence type="ECO:0000313" key="13">
    <source>
        <dbReference type="Proteomes" id="UP000199283"/>
    </source>
</evidence>
<dbReference type="RefSeq" id="WP_092761512.1">
    <property type="nucleotide sequence ID" value="NZ_FNZQ01000002.1"/>
</dbReference>
<dbReference type="InterPro" id="IPR027417">
    <property type="entry name" value="P-loop_NTPase"/>
</dbReference>
<dbReference type="EMBL" id="FNZQ01000002">
    <property type="protein sequence ID" value="SEK91593.1"/>
    <property type="molecule type" value="Genomic_DNA"/>
</dbReference>
<comment type="similarity">
    <text evidence="9">Belongs to the CobB/CbiA family.</text>
</comment>
<evidence type="ECO:0000256" key="7">
    <source>
        <dbReference type="ARBA" id="ARBA00022842"/>
    </source>
</evidence>
<evidence type="ECO:0000256" key="4">
    <source>
        <dbReference type="ARBA" id="ARBA00022598"/>
    </source>
</evidence>
<comment type="cofactor">
    <cofactor evidence="1 9">
        <name>Mg(2+)</name>
        <dbReference type="ChEBI" id="CHEBI:18420"/>
    </cofactor>
</comment>
<keyword evidence="4 9" id="KW-0436">Ligase</keyword>
<protein>
    <recommendedName>
        <fullName evidence="9">Hydrogenobyrinate a,c-diamide synthase</fullName>
        <ecNumber evidence="9">6.3.5.9</ecNumber>
    </recommendedName>
    <alternativeName>
        <fullName evidence="9">Hydrogenobyrinic acid a,c-diamide synthase</fullName>
    </alternativeName>
</protein>